<dbReference type="InterPro" id="IPR029058">
    <property type="entry name" value="AB_hydrolase_fold"/>
</dbReference>
<feature type="domain" description="Fungal lipase-type" evidence="1">
    <location>
        <begin position="79"/>
        <end position="212"/>
    </location>
</feature>
<dbReference type="CDD" id="cd00519">
    <property type="entry name" value="Lipase_3"/>
    <property type="match status" value="1"/>
</dbReference>
<proteinExistence type="predicted"/>
<dbReference type="Gene3D" id="3.40.50.1820">
    <property type="entry name" value="alpha/beta hydrolase"/>
    <property type="match status" value="1"/>
</dbReference>
<dbReference type="PANTHER" id="PTHR45856">
    <property type="entry name" value="ALPHA/BETA-HYDROLASES SUPERFAMILY PROTEIN"/>
    <property type="match status" value="1"/>
</dbReference>
<dbReference type="GO" id="GO:0006629">
    <property type="term" value="P:lipid metabolic process"/>
    <property type="evidence" value="ECO:0007669"/>
    <property type="project" value="InterPro"/>
</dbReference>
<organism evidence="2">
    <name type="scientific">viral metagenome</name>
    <dbReference type="NCBI Taxonomy" id="1070528"/>
    <lineage>
        <taxon>unclassified sequences</taxon>
        <taxon>metagenomes</taxon>
        <taxon>organismal metagenomes</taxon>
    </lineage>
</organism>
<reference evidence="2" key="1">
    <citation type="journal article" date="2020" name="Nature">
        <title>Giant virus diversity and host interactions through global metagenomics.</title>
        <authorList>
            <person name="Schulz F."/>
            <person name="Roux S."/>
            <person name="Paez-Espino D."/>
            <person name="Jungbluth S."/>
            <person name="Walsh D.A."/>
            <person name="Denef V.J."/>
            <person name="McMahon K.D."/>
            <person name="Konstantinidis K.T."/>
            <person name="Eloe-Fadrosh E.A."/>
            <person name="Kyrpides N.C."/>
            <person name="Woyke T."/>
        </authorList>
    </citation>
    <scope>NUCLEOTIDE SEQUENCE</scope>
    <source>
        <strain evidence="2">GVMAG-S-3300012000-53</strain>
    </source>
</reference>
<evidence type="ECO:0000259" key="1">
    <source>
        <dbReference type="Pfam" id="PF01764"/>
    </source>
</evidence>
<protein>
    <recommendedName>
        <fullName evidence="1">Fungal lipase-type domain-containing protein</fullName>
    </recommendedName>
</protein>
<dbReference type="Pfam" id="PF01764">
    <property type="entry name" value="Lipase_3"/>
    <property type="match status" value="1"/>
</dbReference>
<dbReference type="InterPro" id="IPR002921">
    <property type="entry name" value="Fungal_lipase-type"/>
</dbReference>
<dbReference type="InterPro" id="IPR051218">
    <property type="entry name" value="Sec_MonoDiacylglyc_Lipase"/>
</dbReference>
<name>A0A6C0KI39_9ZZZZ</name>
<dbReference type="AlphaFoldDB" id="A0A6C0KI39"/>
<evidence type="ECO:0000313" key="2">
    <source>
        <dbReference type="EMBL" id="QHU16983.1"/>
    </source>
</evidence>
<accession>A0A6C0KI39</accession>
<sequence length="274" mass="31240">MYFLFVCLILFLQSIRAYNLDEATISVFLSGAAYCGKENYSNMTLQSPANELEVKRIIYDVKSDLQGYIGVIPSRKNIYVVFRGSSSGLNWVKDLEIKKIPYDTFSDCNCNIHKGFYESTLAVKDEVIKEVKLLLSTRQYNSVIVSGHSYGAAVSQIMAMELIKEDVQGVQVYNFGQPRIGDTTYANYVNKKMSNYWRFTHNKDIVPHVPTIKCIDYYHSCGEIFENESGQLHTCSMTDCEDKTCADQYDLKETNGDDHKVYLQHPLTCESSTM</sequence>
<dbReference type="EMBL" id="MN740894">
    <property type="protein sequence ID" value="QHU16983.1"/>
    <property type="molecule type" value="Genomic_DNA"/>
</dbReference>
<dbReference type="SUPFAM" id="SSF53474">
    <property type="entry name" value="alpha/beta-Hydrolases"/>
    <property type="match status" value="1"/>
</dbReference>
<dbReference type="PANTHER" id="PTHR45856:SF11">
    <property type="entry name" value="FUNGAL LIPASE-LIKE DOMAIN-CONTAINING PROTEIN"/>
    <property type="match status" value="1"/>
</dbReference>